<dbReference type="PROSITE" id="PS00754">
    <property type="entry name" value="NA_NEUROTRAN_SYMP_2"/>
    <property type="match status" value="1"/>
</dbReference>
<feature type="disulfide bond" evidence="6">
    <location>
        <begin position="36"/>
        <end position="46"/>
    </location>
</feature>
<keyword evidence="4 7" id="KW-1133">Transmembrane helix</keyword>
<sequence>MVLVSAFIALYYNVIISVCVYYFFASMTSKLPWSTCEDFTWASCYCRDSTMNNSDPDPWNSTRMECGELRIYLANIFRILVYSFSKNVNFKLFKCTRVFHMLRWHRGDLHSSFFKLHSFFSISWPRLKISRSRLS</sequence>
<name>A0A9D4DNL1_DREPO</name>
<proteinExistence type="predicted"/>
<comment type="subcellular location">
    <subcellularLocation>
        <location evidence="1">Membrane</location>
        <topology evidence="1">Multi-pass membrane protein</topology>
    </subcellularLocation>
</comment>
<dbReference type="SUPFAM" id="SSF161070">
    <property type="entry name" value="SNF-like"/>
    <property type="match status" value="1"/>
</dbReference>
<keyword evidence="5 7" id="KW-0472">Membrane</keyword>
<dbReference type="EMBL" id="JAIWYP010000010">
    <property type="protein sequence ID" value="KAH3750904.1"/>
    <property type="molecule type" value="Genomic_DNA"/>
</dbReference>
<dbReference type="PANTHER" id="PTHR11616">
    <property type="entry name" value="SODIUM/CHLORIDE DEPENDENT TRANSPORTER"/>
    <property type="match status" value="1"/>
</dbReference>
<dbReference type="PANTHER" id="PTHR11616:SF240">
    <property type="entry name" value="BLOATED TUBULES, ISOFORM B-RELATED"/>
    <property type="match status" value="1"/>
</dbReference>
<keyword evidence="6" id="KW-1015">Disulfide bond</keyword>
<evidence type="ECO:0000256" key="1">
    <source>
        <dbReference type="ARBA" id="ARBA00004141"/>
    </source>
</evidence>
<dbReference type="Pfam" id="PF00209">
    <property type="entry name" value="SNF"/>
    <property type="match status" value="1"/>
</dbReference>
<dbReference type="InterPro" id="IPR037272">
    <property type="entry name" value="SNS_sf"/>
</dbReference>
<keyword evidence="3 7" id="KW-0812">Transmembrane</keyword>
<evidence type="ECO:0000256" key="7">
    <source>
        <dbReference type="SAM" id="Phobius"/>
    </source>
</evidence>
<evidence type="ECO:0000313" key="8">
    <source>
        <dbReference type="EMBL" id="KAH3750904.1"/>
    </source>
</evidence>
<dbReference type="GO" id="GO:0035725">
    <property type="term" value="P:sodium ion transmembrane transport"/>
    <property type="evidence" value="ECO:0007669"/>
    <property type="project" value="TreeGrafter"/>
</dbReference>
<protein>
    <submittedName>
        <fullName evidence="8">Uncharacterized protein</fullName>
    </submittedName>
</protein>
<gene>
    <name evidence="8" type="ORF">DPMN_185442</name>
</gene>
<evidence type="ECO:0000256" key="6">
    <source>
        <dbReference type="PIRSR" id="PIRSR600175-2"/>
    </source>
</evidence>
<evidence type="ECO:0000256" key="4">
    <source>
        <dbReference type="ARBA" id="ARBA00022989"/>
    </source>
</evidence>
<keyword evidence="9" id="KW-1185">Reference proteome</keyword>
<dbReference type="Proteomes" id="UP000828390">
    <property type="component" value="Unassembled WGS sequence"/>
</dbReference>
<dbReference type="InterPro" id="IPR000175">
    <property type="entry name" value="Na/ntran_symport"/>
</dbReference>
<dbReference type="GO" id="GO:0005886">
    <property type="term" value="C:plasma membrane"/>
    <property type="evidence" value="ECO:0007669"/>
    <property type="project" value="TreeGrafter"/>
</dbReference>
<keyword evidence="2" id="KW-0813">Transport</keyword>
<comment type="caution">
    <text evidence="8">The sequence shown here is derived from an EMBL/GenBank/DDBJ whole genome shotgun (WGS) entry which is preliminary data.</text>
</comment>
<accession>A0A9D4DNL1</accession>
<evidence type="ECO:0000256" key="2">
    <source>
        <dbReference type="ARBA" id="ARBA00022448"/>
    </source>
</evidence>
<dbReference type="GO" id="GO:0006865">
    <property type="term" value="P:amino acid transport"/>
    <property type="evidence" value="ECO:0007669"/>
    <property type="project" value="TreeGrafter"/>
</dbReference>
<reference evidence="8" key="1">
    <citation type="journal article" date="2019" name="bioRxiv">
        <title>The Genome of the Zebra Mussel, Dreissena polymorpha: A Resource for Invasive Species Research.</title>
        <authorList>
            <person name="McCartney M.A."/>
            <person name="Auch B."/>
            <person name="Kono T."/>
            <person name="Mallez S."/>
            <person name="Zhang Y."/>
            <person name="Obille A."/>
            <person name="Becker A."/>
            <person name="Abrahante J.E."/>
            <person name="Garbe J."/>
            <person name="Badalamenti J.P."/>
            <person name="Herman A."/>
            <person name="Mangelson H."/>
            <person name="Liachko I."/>
            <person name="Sullivan S."/>
            <person name="Sone E.D."/>
            <person name="Koren S."/>
            <person name="Silverstein K.A.T."/>
            <person name="Beckman K.B."/>
            <person name="Gohl D.M."/>
        </authorList>
    </citation>
    <scope>NUCLEOTIDE SEQUENCE</scope>
    <source>
        <strain evidence="8">Duluth1</strain>
        <tissue evidence="8">Whole animal</tissue>
    </source>
</reference>
<organism evidence="8 9">
    <name type="scientific">Dreissena polymorpha</name>
    <name type="common">Zebra mussel</name>
    <name type="synonym">Mytilus polymorpha</name>
    <dbReference type="NCBI Taxonomy" id="45954"/>
    <lineage>
        <taxon>Eukaryota</taxon>
        <taxon>Metazoa</taxon>
        <taxon>Spiralia</taxon>
        <taxon>Lophotrochozoa</taxon>
        <taxon>Mollusca</taxon>
        <taxon>Bivalvia</taxon>
        <taxon>Autobranchia</taxon>
        <taxon>Heteroconchia</taxon>
        <taxon>Euheterodonta</taxon>
        <taxon>Imparidentia</taxon>
        <taxon>Neoheterodontei</taxon>
        <taxon>Myida</taxon>
        <taxon>Dreissenoidea</taxon>
        <taxon>Dreissenidae</taxon>
        <taxon>Dreissena</taxon>
    </lineage>
</organism>
<feature type="transmembrane region" description="Helical" evidence="7">
    <location>
        <begin position="6"/>
        <end position="24"/>
    </location>
</feature>
<dbReference type="AlphaFoldDB" id="A0A9D4DNL1"/>
<evidence type="ECO:0000256" key="5">
    <source>
        <dbReference type="ARBA" id="ARBA00023136"/>
    </source>
</evidence>
<reference evidence="8" key="2">
    <citation type="submission" date="2020-11" db="EMBL/GenBank/DDBJ databases">
        <authorList>
            <person name="McCartney M.A."/>
            <person name="Auch B."/>
            <person name="Kono T."/>
            <person name="Mallez S."/>
            <person name="Becker A."/>
            <person name="Gohl D.M."/>
            <person name="Silverstein K.A.T."/>
            <person name="Koren S."/>
            <person name="Bechman K.B."/>
            <person name="Herman A."/>
            <person name="Abrahante J.E."/>
            <person name="Garbe J."/>
        </authorList>
    </citation>
    <scope>NUCLEOTIDE SEQUENCE</scope>
    <source>
        <strain evidence="8">Duluth1</strain>
        <tissue evidence="8">Whole animal</tissue>
    </source>
</reference>
<evidence type="ECO:0000256" key="3">
    <source>
        <dbReference type="ARBA" id="ARBA00022692"/>
    </source>
</evidence>
<evidence type="ECO:0000313" key="9">
    <source>
        <dbReference type="Proteomes" id="UP000828390"/>
    </source>
</evidence>